<feature type="transmembrane region" description="Helical" evidence="1">
    <location>
        <begin position="108"/>
        <end position="128"/>
    </location>
</feature>
<dbReference type="Proteomes" id="UP000595349">
    <property type="component" value="Chromosome"/>
</dbReference>
<protein>
    <recommendedName>
        <fullName evidence="4">Permease</fullName>
    </recommendedName>
</protein>
<feature type="transmembrane region" description="Helical" evidence="1">
    <location>
        <begin position="47"/>
        <end position="63"/>
    </location>
</feature>
<evidence type="ECO:0000313" key="2">
    <source>
        <dbReference type="EMBL" id="QQK79901.1"/>
    </source>
</evidence>
<dbReference type="RefSeq" id="WP_200090068.1">
    <property type="nucleotide sequence ID" value="NZ_CP054706.1"/>
</dbReference>
<sequence>MKSRTQKKYRKFERRTFLPLGVFFSLLTLFYLFVAFMASSVPSSQTYVNAAMAFLSFVMYHLYPQLIAKDERSVLIKDKAMKTSMFITLGLIVVAFGLTVIFGLSATWMFTLLISAIVITMYLSLLYYSKVY</sequence>
<dbReference type="EMBL" id="CP054706">
    <property type="protein sequence ID" value="QQK79901.1"/>
    <property type="molecule type" value="Genomic_DNA"/>
</dbReference>
<keyword evidence="3" id="KW-1185">Reference proteome</keyword>
<keyword evidence="1" id="KW-0472">Membrane</keyword>
<keyword evidence="1" id="KW-1133">Transmembrane helix</keyword>
<accession>A0A7T6ZBC1</accession>
<dbReference type="AlphaFoldDB" id="A0A7T6ZBC1"/>
<name>A0A7T6ZBC1_9BACI</name>
<evidence type="ECO:0000256" key="1">
    <source>
        <dbReference type="SAM" id="Phobius"/>
    </source>
</evidence>
<evidence type="ECO:0000313" key="3">
    <source>
        <dbReference type="Proteomes" id="UP000595349"/>
    </source>
</evidence>
<reference evidence="2 3" key="1">
    <citation type="submission" date="2020-06" db="EMBL/GenBank/DDBJ databases">
        <title>Genomic analysis of Salicibibacter sp. NKC21-4.</title>
        <authorList>
            <person name="Oh Y.J."/>
        </authorList>
    </citation>
    <scope>NUCLEOTIDE SEQUENCE [LARGE SCALE GENOMIC DNA]</scope>
    <source>
        <strain evidence="2 3">NKC21-4</strain>
    </source>
</reference>
<keyword evidence="1" id="KW-0812">Transmembrane</keyword>
<organism evidence="2 3">
    <name type="scientific">Salicibibacter cibi</name>
    <dbReference type="NCBI Taxonomy" id="2743001"/>
    <lineage>
        <taxon>Bacteria</taxon>
        <taxon>Bacillati</taxon>
        <taxon>Bacillota</taxon>
        <taxon>Bacilli</taxon>
        <taxon>Bacillales</taxon>
        <taxon>Bacillaceae</taxon>
        <taxon>Salicibibacter</taxon>
    </lineage>
</organism>
<evidence type="ECO:0008006" key="4">
    <source>
        <dbReference type="Google" id="ProtNLM"/>
    </source>
</evidence>
<gene>
    <name evidence="2" type="ORF">HUG20_08400</name>
</gene>
<feature type="transmembrane region" description="Helical" evidence="1">
    <location>
        <begin position="20"/>
        <end position="41"/>
    </location>
</feature>
<proteinExistence type="predicted"/>
<feature type="transmembrane region" description="Helical" evidence="1">
    <location>
        <begin position="84"/>
        <end position="102"/>
    </location>
</feature>
<dbReference type="KEGG" id="scib:HUG20_08400"/>